<feature type="signal peptide" evidence="1">
    <location>
        <begin position="1"/>
        <end position="23"/>
    </location>
</feature>
<keyword evidence="3" id="KW-1185">Reference proteome</keyword>
<evidence type="ECO:0000313" key="3">
    <source>
        <dbReference type="Proteomes" id="UP000031838"/>
    </source>
</evidence>
<name>A0A0B6RXM8_BURPL</name>
<accession>A0A0B6RXM8</accession>
<evidence type="ECO:0000313" key="2">
    <source>
        <dbReference type="EMBL" id="AJK44761.1"/>
    </source>
</evidence>
<dbReference type="InterPro" id="IPR021340">
    <property type="entry name" value="DUF2957"/>
</dbReference>
<evidence type="ECO:0000256" key="1">
    <source>
        <dbReference type="SAM" id="SignalP"/>
    </source>
</evidence>
<dbReference type="Proteomes" id="UP000031838">
    <property type="component" value="Chromosome 1"/>
</dbReference>
<evidence type="ECO:0008006" key="4">
    <source>
        <dbReference type="Google" id="ProtNLM"/>
    </source>
</evidence>
<proteinExistence type="predicted"/>
<dbReference type="KEGG" id="bpla:bpln_1g02130"/>
<keyword evidence="1" id="KW-0732">Signal</keyword>
<reference evidence="3" key="1">
    <citation type="submission" date="2011-03" db="EMBL/GenBank/DDBJ databases">
        <authorList>
            <person name="Voget S."/>
            <person name="Streit W.R."/>
            <person name="Jaeger K.E."/>
            <person name="Daniel R."/>
        </authorList>
    </citation>
    <scope>NUCLEOTIDE SEQUENCE [LARGE SCALE GENOMIC DNA]</scope>
    <source>
        <strain evidence="3">PG1</strain>
    </source>
</reference>
<gene>
    <name evidence="2" type="ORF">BGL_1c02090</name>
</gene>
<feature type="chain" id="PRO_5002122094" description="Lipoprotein" evidence="1">
    <location>
        <begin position="24"/>
        <end position="418"/>
    </location>
</feature>
<protein>
    <recommendedName>
        <fullName evidence="4">Lipoprotein</fullName>
    </recommendedName>
</protein>
<dbReference type="RefSeq" id="WP_042623604.1">
    <property type="nucleotide sequence ID" value="NZ_BSTO01000003.1"/>
</dbReference>
<dbReference type="EMBL" id="CP002580">
    <property type="protein sequence ID" value="AJK44761.1"/>
    <property type="molecule type" value="Genomic_DNA"/>
</dbReference>
<dbReference type="PROSITE" id="PS51257">
    <property type="entry name" value="PROKAR_LIPOPROTEIN"/>
    <property type="match status" value="1"/>
</dbReference>
<sequence length="418" mass="43063">MKRNLLMVTAAVAVPLLSACGGADDQPTTALAATEPGLCPSSLDYSTVYTGGGGDGELVKLQLDTQKLTWQISYIESPIPATTGTVTPTRAGTTVSGTLTHETGLPTAKLNNCAYQLNGASLDPARPARVFVGFGVAGGTIPGARIQFAGVIGVGAVPDTTFPYYPFIGFSSIETNIANVAGTYSQVGYAQVPSQNFMPTTIDGKVTINADGSWQRCDTTGINAGTCQQLGSNFVPSPDGSGAFVTNNYQGQVKPTLTASGAQAKGYLIVGKLRNQLVPIMIRTGVANPNPLPDANGVPGLVADDESGISLMAPQTTIALGSQNGEYIGVDSQFDYRTTALVNAQATQLDPFNASQASLATALNLDYTQATPGTVTTVHAGSTSTTPTGKFIFTGGVFGFLDNNNATSPYFTVGAFVQ</sequence>
<dbReference type="HOGENOM" id="CLU_590099_0_0_4"/>
<dbReference type="AlphaFoldDB" id="A0A0B6RXM8"/>
<organism evidence="2 3">
    <name type="scientific">Burkholderia plantarii</name>
    <dbReference type="NCBI Taxonomy" id="41899"/>
    <lineage>
        <taxon>Bacteria</taxon>
        <taxon>Pseudomonadati</taxon>
        <taxon>Pseudomonadota</taxon>
        <taxon>Betaproteobacteria</taxon>
        <taxon>Burkholderiales</taxon>
        <taxon>Burkholderiaceae</taxon>
        <taxon>Burkholderia</taxon>
    </lineage>
</organism>
<dbReference type="OrthoDB" id="9023225at2"/>
<dbReference type="Pfam" id="PF11170">
    <property type="entry name" value="DUF2957"/>
    <property type="match status" value="1"/>
</dbReference>
<dbReference type="KEGG" id="bgp:BGL_1c02090"/>
<reference evidence="2 3" key="2">
    <citation type="journal article" date="2016" name="Appl. Microbiol. Biotechnol.">
        <title>Mutations improving production and secretion of extracellular lipase by Burkholderia glumae PG1.</title>
        <authorList>
            <person name="Knapp A."/>
            <person name="Voget S."/>
            <person name="Gao R."/>
            <person name="Zaburannyi N."/>
            <person name="Krysciak D."/>
            <person name="Breuer M."/>
            <person name="Hauer B."/>
            <person name="Streit W.R."/>
            <person name="Muller R."/>
            <person name="Daniel R."/>
            <person name="Jaeger K.E."/>
        </authorList>
    </citation>
    <scope>NUCLEOTIDE SEQUENCE [LARGE SCALE GENOMIC DNA]</scope>
    <source>
        <strain evidence="2 3">PG1</strain>
    </source>
</reference>